<protein>
    <submittedName>
        <fullName evidence="2">Uncharacterized protein</fullName>
    </submittedName>
</protein>
<dbReference type="EMBL" id="KZ857434">
    <property type="protein sequence ID" value="RDX45769.1"/>
    <property type="molecule type" value="Genomic_DNA"/>
</dbReference>
<dbReference type="AlphaFoldDB" id="A0A371CZY4"/>
<keyword evidence="3" id="KW-1185">Reference proteome</keyword>
<feature type="region of interest" description="Disordered" evidence="1">
    <location>
        <begin position="126"/>
        <end position="149"/>
    </location>
</feature>
<sequence length="180" mass="19278">MHARPTATQVTCTSVESRDSPGVGTLEPSVARSNRTALHRQGTHAMSDATRPGPRRRQPVAEVAWEVARRTPEPPRSVWRSHKYWRGVTSRRCTPSCSRSRPSPLPLPLDSATYLGPTTLLSPSVRTSTGYNLGPTSRQAHAGGGGDDAVACLVSDDGVHRVRHSASPLPAGTPCEESGR</sequence>
<feature type="compositionally biased region" description="Low complexity" evidence="1">
    <location>
        <begin position="90"/>
        <end position="102"/>
    </location>
</feature>
<organism evidence="2 3">
    <name type="scientific">Lentinus brumalis</name>
    <dbReference type="NCBI Taxonomy" id="2498619"/>
    <lineage>
        <taxon>Eukaryota</taxon>
        <taxon>Fungi</taxon>
        <taxon>Dikarya</taxon>
        <taxon>Basidiomycota</taxon>
        <taxon>Agaricomycotina</taxon>
        <taxon>Agaricomycetes</taxon>
        <taxon>Polyporales</taxon>
        <taxon>Polyporaceae</taxon>
        <taxon>Lentinus</taxon>
    </lineage>
</organism>
<feature type="region of interest" description="Disordered" evidence="1">
    <location>
        <begin position="1"/>
        <end position="61"/>
    </location>
</feature>
<feature type="region of interest" description="Disordered" evidence="1">
    <location>
        <begin position="90"/>
        <end position="109"/>
    </location>
</feature>
<accession>A0A371CZY4</accession>
<evidence type="ECO:0000313" key="2">
    <source>
        <dbReference type="EMBL" id="RDX45769.1"/>
    </source>
</evidence>
<dbReference type="Proteomes" id="UP000256964">
    <property type="component" value="Unassembled WGS sequence"/>
</dbReference>
<evidence type="ECO:0000256" key="1">
    <source>
        <dbReference type="SAM" id="MobiDB-lite"/>
    </source>
</evidence>
<reference evidence="2 3" key="1">
    <citation type="journal article" date="2018" name="Biotechnol. Biofuels">
        <title>Integrative visual omics of the white-rot fungus Polyporus brumalis exposes the biotechnological potential of its oxidative enzymes for delignifying raw plant biomass.</title>
        <authorList>
            <person name="Miyauchi S."/>
            <person name="Rancon A."/>
            <person name="Drula E."/>
            <person name="Hage H."/>
            <person name="Chaduli D."/>
            <person name="Favel A."/>
            <person name="Grisel S."/>
            <person name="Henrissat B."/>
            <person name="Herpoel-Gimbert I."/>
            <person name="Ruiz-Duenas F.J."/>
            <person name="Chevret D."/>
            <person name="Hainaut M."/>
            <person name="Lin J."/>
            <person name="Wang M."/>
            <person name="Pangilinan J."/>
            <person name="Lipzen A."/>
            <person name="Lesage-Meessen L."/>
            <person name="Navarro D."/>
            <person name="Riley R."/>
            <person name="Grigoriev I.V."/>
            <person name="Zhou S."/>
            <person name="Raouche S."/>
            <person name="Rosso M.N."/>
        </authorList>
    </citation>
    <scope>NUCLEOTIDE SEQUENCE [LARGE SCALE GENOMIC DNA]</scope>
    <source>
        <strain evidence="2 3">BRFM 1820</strain>
    </source>
</reference>
<evidence type="ECO:0000313" key="3">
    <source>
        <dbReference type="Proteomes" id="UP000256964"/>
    </source>
</evidence>
<gene>
    <name evidence="2" type="ORF">OH76DRAFT_1558911</name>
</gene>
<feature type="compositionally biased region" description="Polar residues" evidence="1">
    <location>
        <begin position="126"/>
        <end position="139"/>
    </location>
</feature>
<feature type="compositionally biased region" description="Polar residues" evidence="1">
    <location>
        <begin position="1"/>
        <end position="15"/>
    </location>
</feature>
<name>A0A371CZY4_9APHY</name>
<proteinExistence type="predicted"/>